<dbReference type="Gene3D" id="1.10.630.10">
    <property type="entry name" value="Cytochrome P450"/>
    <property type="match status" value="1"/>
</dbReference>
<proteinExistence type="inferred from homology"/>
<reference evidence="11 12" key="1">
    <citation type="submission" date="2022-01" db="EMBL/GenBank/DDBJ databases">
        <authorList>
            <person name="Xiong W."/>
            <person name="Schranz E."/>
        </authorList>
    </citation>
    <scope>NUCLEOTIDE SEQUENCE [LARGE SCALE GENOMIC DNA]</scope>
</reference>
<dbReference type="GO" id="GO:0004497">
    <property type="term" value="F:monooxygenase activity"/>
    <property type="evidence" value="ECO:0007669"/>
    <property type="project" value="UniProtKB-KW"/>
</dbReference>
<dbReference type="GO" id="GO:0016705">
    <property type="term" value="F:oxidoreductase activity, acting on paired donors, with incorporation or reduction of molecular oxygen"/>
    <property type="evidence" value="ECO:0007669"/>
    <property type="project" value="InterPro"/>
</dbReference>
<dbReference type="Pfam" id="PF00067">
    <property type="entry name" value="p450"/>
    <property type="match status" value="2"/>
</dbReference>
<evidence type="ECO:0000256" key="7">
    <source>
        <dbReference type="ARBA" id="ARBA00023033"/>
    </source>
</evidence>
<dbReference type="PRINTS" id="PR00385">
    <property type="entry name" value="P450"/>
</dbReference>
<evidence type="ECO:0000256" key="5">
    <source>
        <dbReference type="ARBA" id="ARBA00023002"/>
    </source>
</evidence>
<dbReference type="PROSITE" id="PS00086">
    <property type="entry name" value="CYTOCHROME_P450"/>
    <property type="match status" value="1"/>
</dbReference>
<dbReference type="PANTHER" id="PTHR47955:SF16">
    <property type="entry name" value="CYTOCHROME P450"/>
    <property type="match status" value="1"/>
</dbReference>
<evidence type="ECO:0000256" key="4">
    <source>
        <dbReference type="ARBA" id="ARBA00022723"/>
    </source>
</evidence>
<dbReference type="GO" id="GO:0005506">
    <property type="term" value="F:iron ion binding"/>
    <property type="evidence" value="ECO:0007669"/>
    <property type="project" value="InterPro"/>
</dbReference>
<dbReference type="GO" id="GO:0020037">
    <property type="term" value="F:heme binding"/>
    <property type="evidence" value="ECO:0007669"/>
    <property type="project" value="InterPro"/>
</dbReference>
<organism evidence="11 12">
    <name type="scientific">Lactuca virosa</name>
    <dbReference type="NCBI Taxonomy" id="75947"/>
    <lineage>
        <taxon>Eukaryota</taxon>
        <taxon>Viridiplantae</taxon>
        <taxon>Streptophyta</taxon>
        <taxon>Embryophyta</taxon>
        <taxon>Tracheophyta</taxon>
        <taxon>Spermatophyta</taxon>
        <taxon>Magnoliopsida</taxon>
        <taxon>eudicotyledons</taxon>
        <taxon>Gunneridae</taxon>
        <taxon>Pentapetalae</taxon>
        <taxon>asterids</taxon>
        <taxon>campanulids</taxon>
        <taxon>Asterales</taxon>
        <taxon>Asteraceae</taxon>
        <taxon>Cichorioideae</taxon>
        <taxon>Cichorieae</taxon>
        <taxon>Lactucinae</taxon>
        <taxon>Lactuca</taxon>
    </lineage>
</organism>
<dbReference type="EMBL" id="CAKMRJ010000224">
    <property type="protein sequence ID" value="CAH1419141.1"/>
    <property type="molecule type" value="Genomic_DNA"/>
</dbReference>
<accession>A0AAU9M0T0</accession>
<feature type="transmembrane region" description="Helical" evidence="10">
    <location>
        <begin position="6"/>
        <end position="27"/>
    </location>
</feature>
<keyword evidence="4 8" id="KW-0479">Metal-binding</keyword>
<evidence type="ECO:0008006" key="13">
    <source>
        <dbReference type="Google" id="ProtNLM"/>
    </source>
</evidence>
<keyword evidence="10" id="KW-0472">Membrane</keyword>
<evidence type="ECO:0000256" key="6">
    <source>
        <dbReference type="ARBA" id="ARBA00023004"/>
    </source>
</evidence>
<evidence type="ECO:0000256" key="3">
    <source>
        <dbReference type="ARBA" id="ARBA00022617"/>
    </source>
</evidence>
<dbReference type="InterPro" id="IPR036396">
    <property type="entry name" value="Cyt_P450_sf"/>
</dbReference>
<dbReference type="SUPFAM" id="SSF48264">
    <property type="entry name" value="Cytochrome P450"/>
    <property type="match status" value="1"/>
</dbReference>
<comment type="cofactor">
    <cofactor evidence="1 8">
        <name>heme</name>
        <dbReference type="ChEBI" id="CHEBI:30413"/>
    </cofactor>
</comment>
<keyword evidence="6 8" id="KW-0408">Iron</keyword>
<dbReference type="InterPro" id="IPR001128">
    <property type="entry name" value="Cyt_P450"/>
</dbReference>
<comment type="similarity">
    <text evidence="2 9">Belongs to the cytochrome P450 family.</text>
</comment>
<gene>
    <name evidence="11" type="ORF">LVIROSA_LOCUS6697</name>
</gene>
<feature type="binding site" description="axial binding residue" evidence="8">
    <location>
        <position position="414"/>
    </location>
    <ligand>
        <name>heme</name>
        <dbReference type="ChEBI" id="CHEBI:30413"/>
    </ligand>
    <ligandPart>
        <name>Fe</name>
        <dbReference type="ChEBI" id="CHEBI:18248"/>
    </ligandPart>
</feature>
<dbReference type="FunFam" id="1.10.630.10:FF:000126">
    <property type="entry name" value="Predicted protein"/>
    <property type="match status" value="1"/>
</dbReference>
<keyword evidence="10" id="KW-1133">Transmembrane helix</keyword>
<keyword evidence="3 8" id="KW-0349">Heme</keyword>
<evidence type="ECO:0000313" key="12">
    <source>
        <dbReference type="Proteomes" id="UP001157418"/>
    </source>
</evidence>
<keyword evidence="12" id="KW-1185">Reference proteome</keyword>
<dbReference type="Proteomes" id="UP001157418">
    <property type="component" value="Unassembled WGS sequence"/>
</dbReference>
<dbReference type="PRINTS" id="PR00463">
    <property type="entry name" value="EP450I"/>
</dbReference>
<evidence type="ECO:0000256" key="10">
    <source>
        <dbReference type="SAM" id="Phobius"/>
    </source>
</evidence>
<keyword evidence="5 9" id="KW-0560">Oxidoreductase</keyword>
<sequence>MFSFSKNYFLFYFSFIVLIIFLSVKWISTRLKTKKNLPPSPPKLPIIGNLHQLGLSPYRSLRALSRKHGPLMLMHFGSVPVLVASSPEAAKEIMKTHDLKFCNRPKLRIVDIVVYGSNDITFSPYGEYWRQVKSIAVVHLLNTTRVQSFRKTREEEVGLMIDMIEKSSGSVVDLSELLFRLVNNIVCKAALGRTYPGSKFADLLERFVWVLGAVSLGSYIPWLSWIKEEGMDVDAQSGEDQDLVDILLDVKGDNTTGFTFHRNTVKALILDVFAAGTDTTFTSLVWSISELLRHPRVMEKLKQEVTKIAQGRSMILEKDLENMQYLKAVIKETLRMYPPIPLLIPHESTEDVKLLGYDIPAGTQTLVNAWAIGRDSTAWEEPEEFKPERFLNSSTNYKGLHFELLPFGGGRRGCPGIPFATVIFELALANVIYKFDLALPNGVKNTDLDMREKFGITLHKEAHLLIMATPSF</sequence>
<keyword evidence="7 9" id="KW-0503">Monooxygenase</keyword>
<dbReference type="InterPro" id="IPR002401">
    <property type="entry name" value="Cyt_P450_E_grp-I"/>
</dbReference>
<dbReference type="AlphaFoldDB" id="A0AAU9M0T0"/>
<name>A0AAU9M0T0_9ASTR</name>
<dbReference type="PANTHER" id="PTHR47955">
    <property type="entry name" value="CYTOCHROME P450 FAMILY 71 PROTEIN"/>
    <property type="match status" value="1"/>
</dbReference>
<dbReference type="InterPro" id="IPR017972">
    <property type="entry name" value="Cyt_P450_CS"/>
</dbReference>
<evidence type="ECO:0000313" key="11">
    <source>
        <dbReference type="EMBL" id="CAH1419141.1"/>
    </source>
</evidence>
<evidence type="ECO:0000256" key="9">
    <source>
        <dbReference type="RuleBase" id="RU000461"/>
    </source>
</evidence>
<evidence type="ECO:0000256" key="8">
    <source>
        <dbReference type="PIRSR" id="PIRSR602401-1"/>
    </source>
</evidence>
<comment type="caution">
    <text evidence="11">The sequence shown here is derived from an EMBL/GenBank/DDBJ whole genome shotgun (WGS) entry which is preliminary data.</text>
</comment>
<evidence type="ECO:0000256" key="1">
    <source>
        <dbReference type="ARBA" id="ARBA00001971"/>
    </source>
</evidence>
<keyword evidence="10" id="KW-0812">Transmembrane</keyword>
<dbReference type="CDD" id="cd11072">
    <property type="entry name" value="CYP71-like"/>
    <property type="match status" value="1"/>
</dbReference>
<evidence type="ECO:0000256" key="2">
    <source>
        <dbReference type="ARBA" id="ARBA00010617"/>
    </source>
</evidence>
<dbReference type="GO" id="GO:0051762">
    <property type="term" value="P:sesquiterpene biosynthetic process"/>
    <property type="evidence" value="ECO:0007669"/>
    <property type="project" value="UniProtKB-ARBA"/>
</dbReference>
<protein>
    <recommendedName>
        <fullName evidence="13">Cytochrome P450</fullName>
    </recommendedName>
</protein>